<name>A0AAF1B5G7_DAUCS</name>
<evidence type="ECO:0000256" key="3">
    <source>
        <dbReference type="ARBA" id="ARBA00022679"/>
    </source>
</evidence>
<evidence type="ECO:0000256" key="5">
    <source>
        <dbReference type="ARBA" id="ARBA00022842"/>
    </source>
</evidence>
<keyword evidence="7" id="KW-1185">Reference proteome</keyword>
<keyword evidence="2" id="KW-0489">Methyltransferase</keyword>
<dbReference type="GO" id="GO:0008168">
    <property type="term" value="F:methyltransferase activity"/>
    <property type="evidence" value="ECO:0007669"/>
    <property type="project" value="UniProtKB-KW"/>
</dbReference>
<evidence type="ECO:0000256" key="4">
    <source>
        <dbReference type="ARBA" id="ARBA00022723"/>
    </source>
</evidence>
<proteinExistence type="inferred from homology"/>
<comment type="similarity">
    <text evidence="1">Belongs to the methyltransferase superfamily. Type-7 methyltransferase family.</text>
</comment>
<evidence type="ECO:0000313" key="7">
    <source>
        <dbReference type="Proteomes" id="UP000077755"/>
    </source>
</evidence>
<evidence type="ECO:0000313" key="6">
    <source>
        <dbReference type="EMBL" id="WOH05363.1"/>
    </source>
</evidence>
<dbReference type="Gene3D" id="1.10.1200.270">
    <property type="entry name" value="Methyltransferase, alpha-helical capping domain"/>
    <property type="match status" value="1"/>
</dbReference>
<dbReference type="InterPro" id="IPR029063">
    <property type="entry name" value="SAM-dependent_MTases_sf"/>
</dbReference>
<reference evidence="6" key="2">
    <citation type="submission" date="2022-03" db="EMBL/GenBank/DDBJ databases">
        <title>Draft title - Genomic analysis of global carrot germplasm unveils the trajectory of domestication and the origin of high carotenoid orange carrot.</title>
        <authorList>
            <person name="Iorizzo M."/>
            <person name="Ellison S."/>
            <person name="Senalik D."/>
            <person name="Macko-Podgorni A."/>
            <person name="Grzebelus D."/>
            <person name="Bostan H."/>
            <person name="Rolling W."/>
            <person name="Curaba J."/>
            <person name="Simon P."/>
        </authorList>
    </citation>
    <scope>NUCLEOTIDE SEQUENCE</scope>
    <source>
        <tissue evidence="6">Leaf</tissue>
    </source>
</reference>
<dbReference type="AlphaFoldDB" id="A0AAF1B5G7"/>
<accession>A0AAF1B5G7</accession>
<keyword evidence="3" id="KW-0808">Transferase</keyword>
<dbReference type="PANTHER" id="PTHR31009">
    <property type="entry name" value="S-ADENOSYL-L-METHIONINE:CARBOXYL METHYLTRANSFERASE FAMILY PROTEIN"/>
    <property type="match status" value="1"/>
</dbReference>
<evidence type="ECO:0000256" key="2">
    <source>
        <dbReference type="ARBA" id="ARBA00022603"/>
    </source>
</evidence>
<dbReference type="InterPro" id="IPR042086">
    <property type="entry name" value="MeTrfase_capping"/>
</dbReference>
<protein>
    <recommendedName>
        <fullName evidence="8">Jasmonate O-methyltransferase</fullName>
    </recommendedName>
</protein>
<dbReference type="EMBL" id="CP093348">
    <property type="protein sequence ID" value="WOH05363.1"/>
    <property type="molecule type" value="Genomic_DNA"/>
</dbReference>
<dbReference type="Proteomes" id="UP000077755">
    <property type="component" value="Chromosome 6"/>
</dbReference>
<gene>
    <name evidence="6" type="ORF">DCAR_0624779</name>
</gene>
<dbReference type="KEGG" id="dcr:108225466"/>
<dbReference type="GO" id="GO:0032259">
    <property type="term" value="P:methylation"/>
    <property type="evidence" value="ECO:0007669"/>
    <property type="project" value="UniProtKB-KW"/>
</dbReference>
<keyword evidence="5" id="KW-0460">Magnesium</keyword>
<evidence type="ECO:0000256" key="1">
    <source>
        <dbReference type="ARBA" id="ARBA00007967"/>
    </source>
</evidence>
<dbReference type="Pfam" id="PF03492">
    <property type="entry name" value="Methyltransf_7"/>
    <property type="match status" value="1"/>
</dbReference>
<organism evidence="6 7">
    <name type="scientific">Daucus carota subsp. sativus</name>
    <name type="common">Carrot</name>
    <dbReference type="NCBI Taxonomy" id="79200"/>
    <lineage>
        <taxon>Eukaryota</taxon>
        <taxon>Viridiplantae</taxon>
        <taxon>Streptophyta</taxon>
        <taxon>Embryophyta</taxon>
        <taxon>Tracheophyta</taxon>
        <taxon>Spermatophyta</taxon>
        <taxon>Magnoliopsida</taxon>
        <taxon>eudicotyledons</taxon>
        <taxon>Gunneridae</taxon>
        <taxon>Pentapetalae</taxon>
        <taxon>asterids</taxon>
        <taxon>campanulids</taxon>
        <taxon>Apiales</taxon>
        <taxon>Apiaceae</taxon>
        <taxon>Apioideae</taxon>
        <taxon>Scandiceae</taxon>
        <taxon>Daucinae</taxon>
        <taxon>Daucus</taxon>
        <taxon>Daucus sect. Daucus</taxon>
    </lineage>
</organism>
<dbReference type="GO" id="GO:0046872">
    <property type="term" value="F:metal ion binding"/>
    <property type="evidence" value="ECO:0007669"/>
    <property type="project" value="UniProtKB-KW"/>
</dbReference>
<reference evidence="6" key="1">
    <citation type="journal article" date="2016" name="Nat. Genet.">
        <title>A high-quality carrot genome assembly provides new insights into carotenoid accumulation and asterid genome evolution.</title>
        <authorList>
            <person name="Iorizzo M."/>
            <person name="Ellison S."/>
            <person name="Senalik D."/>
            <person name="Zeng P."/>
            <person name="Satapoomin P."/>
            <person name="Huang J."/>
            <person name="Bowman M."/>
            <person name="Iovene M."/>
            <person name="Sanseverino W."/>
            <person name="Cavagnaro P."/>
            <person name="Yildiz M."/>
            <person name="Macko-Podgorni A."/>
            <person name="Moranska E."/>
            <person name="Grzebelus E."/>
            <person name="Grzebelus D."/>
            <person name="Ashrafi H."/>
            <person name="Zheng Z."/>
            <person name="Cheng S."/>
            <person name="Spooner D."/>
            <person name="Van Deynze A."/>
            <person name="Simon P."/>
        </authorList>
    </citation>
    <scope>NUCLEOTIDE SEQUENCE</scope>
    <source>
        <tissue evidence="6">Leaf</tissue>
    </source>
</reference>
<dbReference type="SUPFAM" id="SSF53335">
    <property type="entry name" value="S-adenosyl-L-methionine-dependent methyltransferases"/>
    <property type="match status" value="1"/>
</dbReference>
<evidence type="ECO:0008006" key="8">
    <source>
        <dbReference type="Google" id="ProtNLM"/>
    </source>
</evidence>
<keyword evidence="4" id="KW-0479">Metal-binding</keyword>
<sequence length="369" mass="41374">MDVEKVFHMTGGVGDTSYARNSSLQKKGSDMVKHITIETIQEVYMNTTPKSIGIADLGCSSGQNTFSTIKTLVDAVGETCQKLLLYPPPEFRIYLNDLPTNDFNAIFKSLPDFYKELKEHRNYGIASSINCSPAIYIAGYPGTFYGRLFPDNCLHFIYSSYSLHWLSRVPAGIYDKQGKSVNKGSIYISESSPPEVSQAYHRQFQEDFNLFLRSRSGELVSGGSAVLILLGRSGANHVDRGNSFLWKILSRSFKILISKGQIDAKSLDEYDVHFYVASEDEIREEVSREGSFVVERLEMFEMEKKAEGEMSYGTAVAMAVRAIQESMISHHFGEEILDSLFDIFGKLVDEELGVEEISLVSFVLALKKL</sequence>
<dbReference type="Gene3D" id="3.40.50.150">
    <property type="entry name" value="Vaccinia Virus protein VP39"/>
    <property type="match status" value="1"/>
</dbReference>
<dbReference type="InterPro" id="IPR005299">
    <property type="entry name" value="MeTrfase_7"/>
</dbReference>